<dbReference type="PROSITE" id="PS51257">
    <property type="entry name" value="PROKAR_LIPOPROTEIN"/>
    <property type="match status" value="1"/>
</dbReference>
<keyword evidence="3" id="KW-1185">Reference proteome</keyword>
<reference evidence="2 3" key="1">
    <citation type="submission" date="2023-07" db="EMBL/GenBank/DDBJ databases">
        <title>Genomic Encyclopedia of Type Strains, Phase IV (KMG-IV): sequencing the most valuable type-strain genomes for metagenomic binning, comparative biology and taxonomic classification.</title>
        <authorList>
            <person name="Goeker M."/>
        </authorList>
    </citation>
    <scope>NUCLEOTIDE SEQUENCE [LARGE SCALE GENOMIC DNA]</scope>
    <source>
        <strain evidence="2 3">DSM 29005</strain>
    </source>
</reference>
<sequence length="91" mass="10344">MKLKHFIVIALTFLALVACSANEDNAFEENEEKNIKELVNDYSLRNIKDQSASITSHELIATDRNGNKASYDLPKEEFFVSIAPYIEQTHP</sequence>
<gene>
    <name evidence="2" type="ORF">J2S19_003717</name>
</gene>
<feature type="chain" id="PRO_5046116877" evidence="1">
    <location>
        <begin position="21"/>
        <end position="91"/>
    </location>
</feature>
<dbReference type="EMBL" id="JAUSUD010000021">
    <property type="protein sequence ID" value="MDQ0232406.1"/>
    <property type="molecule type" value="Genomic_DNA"/>
</dbReference>
<evidence type="ECO:0000313" key="3">
    <source>
        <dbReference type="Proteomes" id="UP001234495"/>
    </source>
</evidence>
<organism evidence="2 3">
    <name type="scientific">Metabacillus malikii</name>
    <dbReference type="NCBI Taxonomy" id="1504265"/>
    <lineage>
        <taxon>Bacteria</taxon>
        <taxon>Bacillati</taxon>
        <taxon>Bacillota</taxon>
        <taxon>Bacilli</taxon>
        <taxon>Bacillales</taxon>
        <taxon>Bacillaceae</taxon>
        <taxon>Metabacillus</taxon>
    </lineage>
</organism>
<accession>A0ABT9ZJF0</accession>
<dbReference type="Pfam" id="PF21172">
    <property type="entry name" value="CueP"/>
    <property type="match status" value="1"/>
</dbReference>
<proteinExistence type="predicted"/>
<dbReference type="Gene3D" id="2.60.40.3700">
    <property type="match status" value="1"/>
</dbReference>
<name>A0ABT9ZJF0_9BACI</name>
<comment type="caution">
    <text evidence="2">The sequence shown here is derived from an EMBL/GenBank/DDBJ whole genome shotgun (WGS) entry which is preliminary data.</text>
</comment>
<feature type="signal peptide" evidence="1">
    <location>
        <begin position="1"/>
        <end position="20"/>
    </location>
</feature>
<dbReference type="Proteomes" id="UP001234495">
    <property type="component" value="Unassembled WGS sequence"/>
</dbReference>
<protein>
    <submittedName>
        <fullName evidence="2">Uncharacterized protein YcfL</fullName>
    </submittedName>
</protein>
<evidence type="ECO:0000256" key="1">
    <source>
        <dbReference type="SAM" id="SignalP"/>
    </source>
</evidence>
<evidence type="ECO:0000313" key="2">
    <source>
        <dbReference type="EMBL" id="MDQ0232406.1"/>
    </source>
</evidence>
<dbReference type="InterPro" id="IPR047808">
    <property type="entry name" value="CueP-like"/>
</dbReference>
<keyword evidence="1" id="KW-0732">Signal</keyword>